<keyword evidence="2" id="KW-0472">Membrane</keyword>
<evidence type="ECO:0000256" key="1">
    <source>
        <dbReference type="SAM" id="MobiDB-lite"/>
    </source>
</evidence>
<feature type="compositionally biased region" description="Low complexity" evidence="1">
    <location>
        <begin position="1"/>
        <end position="20"/>
    </location>
</feature>
<evidence type="ECO:0000313" key="3">
    <source>
        <dbReference type="EMBL" id="OGG29670.1"/>
    </source>
</evidence>
<dbReference type="EMBL" id="MFJX01000060">
    <property type="protein sequence ID" value="OGG29670.1"/>
    <property type="molecule type" value="Genomic_DNA"/>
</dbReference>
<accession>A0A1F6AYE1</accession>
<proteinExistence type="predicted"/>
<organism evidence="3 4">
    <name type="scientific">Candidatus Gottesmanbacteria bacterium RIFCSPLOWO2_01_FULL_46_9</name>
    <dbReference type="NCBI Taxonomy" id="1798394"/>
    <lineage>
        <taxon>Bacteria</taxon>
        <taxon>Candidatus Gottesmaniibacteriota</taxon>
    </lineage>
</organism>
<feature type="region of interest" description="Disordered" evidence="1">
    <location>
        <begin position="1"/>
        <end position="36"/>
    </location>
</feature>
<sequence length="162" mass="17099">MEPNTAQSQPASSEQPASKPDVAQPDTKPSHPPSAISTIPSRRIIILIASIAVAFLLGIGFEKFHVLSFIKSIPMPRILIVMPTPTPTVTPSPTPSPTITPTPTIQPSGSPAATSSATLYMCPPTGYVDCMPVLDVVKKKACSPEAFTWYKANCPNFKGGAL</sequence>
<comment type="caution">
    <text evidence="3">The sequence shown here is derived from an EMBL/GenBank/DDBJ whole genome shotgun (WGS) entry which is preliminary data.</text>
</comment>
<evidence type="ECO:0000256" key="2">
    <source>
        <dbReference type="SAM" id="Phobius"/>
    </source>
</evidence>
<gene>
    <name evidence="3" type="ORF">A3A63_03345</name>
</gene>
<keyword evidence="2" id="KW-1133">Transmembrane helix</keyword>
<feature type="compositionally biased region" description="Pro residues" evidence="1">
    <location>
        <begin position="89"/>
        <end position="100"/>
    </location>
</feature>
<reference evidence="3 4" key="1">
    <citation type="journal article" date="2016" name="Nat. Commun.">
        <title>Thousands of microbial genomes shed light on interconnected biogeochemical processes in an aquifer system.</title>
        <authorList>
            <person name="Anantharaman K."/>
            <person name="Brown C.T."/>
            <person name="Hug L.A."/>
            <person name="Sharon I."/>
            <person name="Castelle C.J."/>
            <person name="Probst A.J."/>
            <person name="Thomas B.C."/>
            <person name="Singh A."/>
            <person name="Wilkins M.J."/>
            <person name="Karaoz U."/>
            <person name="Brodie E.L."/>
            <person name="Williams K.H."/>
            <person name="Hubbard S.S."/>
            <person name="Banfield J.F."/>
        </authorList>
    </citation>
    <scope>NUCLEOTIDE SEQUENCE [LARGE SCALE GENOMIC DNA]</scope>
</reference>
<dbReference type="AlphaFoldDB" id="A0A1F6AYE1"/>
<name>A0A1F6AYE1_9BACT</name>
<feature type="region of interest" description="Disordered" evidence="1">
    <location>
        <begin position="89"/>
        <end position="110"/>
    </location>
</feature>
<keyword evidence="2" id="KW-0812">Transmembrane</keyword>
<feature type="compositionally biased region" description="Low complexity" evidence="1">
    <location>
        <begin position="101"/>
        <end position="110"/>
    </location>
</feature>
<evidence type="ECO:0000313" key="4">
    <source>
        <dbReference type="Proteomes" id="UP000176450"/>
    </source>
</evidence>
<feature type="transmembrane region" description="Helical" evidence="2">
    <location>
        <begin position="44"/>
        <end position="61"/>
    </location>
</feature>
<protein>
    <submittedName>
        <fullName evidence="3">Uncharacterized protein</fullName>
    </submittedName>
</protein>
<dbReference type="Proteomes" id="UP000176450">
    <property type="component" value="Unassembled WGS sequence"/>
</dbReference>